<dbReference type="GO" id="GO:0019888">
    <property type="term" value="F:protein phosphatase regulator activity"/>
    <property type="evidence" value="ECO:0007669"/>
    <property type="project" value="InterPro"/>
</dbReference>
<accession>A0A8X7X8B0</accession>
<proteinExistence type="predicted"/>
<evidence type="ECO:0000313" key="4">
    <source>
        <dbReference type="Proteomes" id="UP000886611"/>
    </source>
</evidence>
<dbReference type="AlphaFoldDB" id="A0A8X7X8B0"/>
<evidence type="ECO:0000256" key="2">
    <source>
        <dbReference type="ARBA" id="ARBA00022737"/>
    </source>
</evidence>
<dbReference type="PROSITE" id="PS01024">
    <property type="entry name" value="PR55_1"/>
    <property type="match status" value="1"/>
</dbReference>
<dbReference type="GO" id="GO:0000159">
    <property type="term" value="C:protein phosphatase type 2A complex"/>
    <property type="evidence" value="ECO:0007669"/>
    <property type="project" value="InterPro"/>
</dbReference>
<dbReference type="PANTHER" id="PTHR11871">
    <property type="entry name" value="PROTEIN PHOSPHATASE PP2A REGULATORY SUBUNIT B"/>
    <property type="match status" value="1"/>
</dbReference>
<keyword evidence="4" id="KW-1185">Reference proteome</keyword>
<dbReference type="Gene3D" id="2.130.10.10">
    <property type="entry name" value="YVTN repeat-like/Quinoprotein amine dehydrogenase"/>
    <property type="match status" value="1"/>
</dbReference>
<keyword evidence="2" id="KW-0677">Repeat</keyword>
<gene>
    <name evidence="3" type="primary">Ppp2r2d</name>
    <name evidence="3" type="ORF">GTO96_0001428</name>
</gene>
<dbReference type="SUPFAM" id="SSF50978">
    <property type="entry name" value="WD40 repeat-like"/>
    <property type="match status" value="1"/>
</dbReference>
<evidence type="ECO:0000256" key="1">
    <source>
        <dbReference type="ARBA" id="ARBA00022574"/>
    </source>
</evidence>
<comment type="caution">
    <text evidence="3">The sequence shown here is derived from an EMBL/GenBank/DDBJ whole genome shotgun (WGS) entry which is preliminary data.</text>
</comment>
<name>A0A8X7X8B0_POLSE</name>
<dbReference type="Proteomes" id="UP000886611">
    <property type="component" value="Unassembled WGS sequence"/>
</dbReference>
<dbReference type="EMBL" id="JAATIS010004040">
    <property type="protein sequence ID" value="KAG2463118.1"/>
    <property type="molecule type" value="Genomic_DNA"/>
</dbReference>
<dbReference type="InterPro" id="IPR036322">
    <property type="entry name" value="WD40_repeat_dom_sf"/>
</dbReference>
<organism evidence="3 4">
    <name type="scientific">Polypterus senegalus</name>
    <name type="common">Senegal bichir</name>
    <dbReference type="NCBI Taxonomy" id="55291"/>
    <lineage>
        <taxon>Eukaryota</taxon>
        <taxon>Metazoa</taxon>
        <taxon>Chordata</taxon>
        <taxon>Craniata</taxon>
        <taxon>Vertebrata</taxon>
        <taxon>Euteleostomi</taxon>
        <taxon>Actinopterygii</taxon>
        <taxon>Polypteriformes</taxon>
        <taxon>Polypteridae</taxon>
        <taxon>Polypterus</taxon>
    </lineage>
</organism>
<reference evidence="3 4" key="1">
    <citation type="journal article" date="2021" name="Cell">
        <title>Tracing the genetic footprints of vertebrate landing in non-teleost ray-finned fishes.</title>
        <authorList>
            <person name="Bi X."/>
            <person name="Wang K."/>
            <person name="Yang L."/>
            <person name="Pan H."/>
            <person name="Jiang H."/>
            <person name="Wei Q."/>
            <person name="Fang M."/>
            <person name="Yu H."/>
            <person name="Zhu C."/>
            <person name="Cai Y."/>
            <person name="He Y."/>
            <person name="Gan X."/>
            <person name="Zeng H."/>
            <person name="Yu D."/>
            <person name="Zhu Y."/>
            <person name="Jiang H."/>
            <person name="Qiu Q."/>
            <person name="Yang H."/>
            <person name="Zhang Y.E."/>
            <person name="Wang W."/>
            <person name="Zhu M."/>
            <person name="He S."/>
            <person name="Zhang G."/>
        </authorList>
    </citation>
    <scope>NUCLEOTIDE SEQUENCE [LARGE SCALE GENOMIC DNA]</scope>
    <source>
        <strain evidence="3">Bchr_013</strain>
    </source>
</reference>
<feature type="non-terminal residue" evidence="3">
    <location>
        <position position="1"/>
    </location>
</feature>
<dbReference type="InterPro" id="IPR000009">
    <property type="entry name" value="PP2A_PR55"/>
</dbReference>
<sequence length="280" mass="32593">ADIISTVEFNYSGDLLATGDKGGRVVIFQREQEGNNRSHSRGEYNVYSTFQSHEPEFDYLKSLEIEEKINKIRWLPQQNAAHFLLSTNDKTIKLWKISERDKRAEGYNLKDENGRLRDPFRITSLRVPVLKPMDLMVEASPRRIFANAHTYHINSISVHEYLRSKLCSLYENDCIFDKFECCWNGSDNAIMTGSYNNFFRMFDRNTRRDITLEASRESSKPRAILKPRKVCTGGKRKKDEISVDSLDFNKKILHTAWHPKENIIAVAATNNLYIFQDKIN</sequence>
<dbReference type="FunFam" id="2.130.10.10:FF:001892">
    <property type="entry name" value="Serine/threonine-protein phosphatase 2A 55 kDa regulatory subunit B"/>
    <property type="match status" value="1"/>
</dbReference>
<dbReference type="PRINTS" id="PR00600">
    <property type="entry name" value="PP2APR55"/>
</dbReference>
<protein>
    <submittedName>
        <fullName evidence="3">2ABD phosphatase</fullName>
    </submittedName>
</protein>
<dbReference type="InterPro" id="IPR015943">
    <property type="entry name" value="WD40/YVTN_repeat-like_dom_sf"/>
</dbReference>
<keyword evidence="1" id="KW-0853">WD repeat</keyword>
<feature type="non-terminal residue" evidence="3">
    <location>
        <position position="280"/>
    </location>
</feature>
<evidence type="ECO:0000313" key="3">
    <source>
        <dbReference type="EMBL" id="KAG2463118.1"/>
    </source>
</evidence>
<dbReference type="InterPro" id="IPR018067">
    <property type="entry name" value="PP2A_PR55_CS"/>
</dbReference>